<organism evidence="2 3">
    <name type="scientific">Choiromyces venosus 120613-1</name>
    <dbReference type="NCBI Taxonomy" id="1336337"/>
    <lineage>
        <taxon>Eukaryota</taxon>
        <taxon>Fungi</taxon>
        <taxon>Dikarya</taxon>
        <taxon>Ascomycota</taxon>
        <taxon>Pezizomycotina</taxon>
        <taxon>Pezizomycetes</taxon>
        <taxon>Pezizales</taxon>
        <taxon>Tuberaceae</taxon>
        <taxon>Choiromyces</taxon>
    </lineage>
</organism>
<evidence type="ECO:0000313" key="2">
    <source>
        <dbReference type="EMBL" id="RPA99283.1"/>
    </source>
</evidence>
<keyword evidence="1" id="KW-0472">Membrane</keyword>
<sequence length="174" mass="20225">MCFYSQLCLGSLVCHSWHVLGGVHKIMENYFCRSRTNLYGEKGYVFRFFNEPSEYSTASASRDTKERKSPCQLLLFEPAKSTLVIACPPHFFYFFRGMTMSNEMSRIILGAEFLHFIPLHLMLLFFCTLLHRAELIRPASDVPQSVVNLLTRLNCVQPGRGAGWRFFLFFFSFF</sequence>
<dbReference type="Proteomes" id="UP000276215">
    <property type="component" value="Unassembled WGS sequence"/>
</dbReference>
<keyword evidence="1" id="KW-1133">Transmembrane helix</keyword>
<accession>A0A3N4JM16</accession>
<protein>
    <submittedName>
        <fullName evidence="2">Uncharacterized protein</fullName>
    </submittedName>
</protein>
<feature type="transmembrane region" description="Helical" evidence="1">
    <location>
        <begin position="107"/>
        <end position="130"/>
    </location>
</feature>
<name>A0A3N4JM16_9PEZI</name>
<dbReference type="EMBL" id="ML120388">
    <property type="protein sequence ID" value="RPA99283.1"/>
    <property type="molecule type" value="Genomic_DNA"/>
</dbReference>
<proteinExistence type="predicted"/>
<evidence type="ECO:0000256" key="1">
    <source>
        <dbReference type="SAM" id="Phobius"/>
    </source>
</evidence>
<dbReference type="AlphaFoldDB" id="A0A3N4JM16"/>
<keyword evidence="3" id="KW-1185">Reference proteome</keyword>
<reference evidence="2 3" key="1">
    <citation type="journal article" date="2018" name="Nat. Ecol. Evol.">
        <title>Pezizomycetes genomes reveal the molecular basis of ectomycorrhizal truffle lifestyle.</title>
        <authorList>
            <person name="Murat C."/>
            <person name="Payen T."/>
            <person name="Noel B."/>
            <person name="Kuo A."/>
            <person name="Morin E."/>
            <person name="Chen J."/>
            <person name="Kohler A."/>
            <person name="Krizsan K."/>
            <person name="Balestrini R."/>
            <person name="Da Silva C."/>
            <person name="Montanini B."/>
            <person name="Hainaut M."/>
            <person name="Levati E."/>
            <person name="Barry K.W."/>
            <person name="Belfiori B."/>
            <person name="Cichocki N."/>
            <person name="Clum A."/>
            <person name="Dockter R.B."/>
            <person name="Fauchery L."/>
            <person name="Guy J."/>
            <person name="Iotti M."/>
            <person name="Le Tacon F."/>
            <person name="Lindquist E.A."/>
            <person name="Lipzen A."/>
            <person name="Malagnac F."/>
            <person name="Mello A."/>
            <person name="Molinier V."/>
            <person name="Miyauchi S."/>
            <person name="Poulain J."/>
            <person name="Riccioni C."/>
            <person name="Rubini A."/>
            <person name="Sitrit Y."/>
            <person name="Splivallo R."/>
            <person name="Traeger S."/>
            <person name="Wang M."/>
            <person name="Zifcakova L."/>
            <person name="Wipf D."/>
            <person name="Zambonelli A."/>
            <person name="Paolocci F."/>
            <person name="Nowrousian M."/>
            <person name="Ottonello S."/>
            <person name="Baldrian P."/>
            <person name="Spatafora J.W."/>
            <person name="Henrissat B."/>
            <person name="Nagy L.G."/>
            <person name="Aury J.M."/>
            <person name="Wincker P."/>
            <person name="Grigoriev I.V."/>
            <person name="Bonfante P."/>
            <person name="Martin F.M."/>
        </authorList>
    </citation>
    <scope>NUCLEOTIDE SEQUENCE [LARGE SCALE GENOMIC DNA]</scope>
    <source>
        <strain evidence="2 3">120613-1</strain>
    </source>
</reference>
<evidence type="ECO:0000313" key="3">
    <source>
        <dbReference type="Proteomes" id="UP000276215"/>
    </source>
</evidence>
<keyword evidence="1" id="KW-0812">Transmembrane</keyword>
<gene>
    <name evidence="2" type="ORF">L873DRAFT_914909</name>
</gene>